<evidence type="ECO:0000313" key="10">
    <source>
        <dbReference type="Proteomes" id="UP000034883"/>
    </source>
</evidence>
<gene>
    <name evidence="9" type="ORF">DB32_002311</name>
</gene>
<evidence type="ECO:0000259" key="8">
    <source>
        <dbReference type="SMART" id="SM00986"/>
    </source>
</evidence>
<proteinExistence type="predicted"/>
<dbReference type="SMART" id="SM00986">
    <property type="entry name" value="UDG"/>
    <property type="match status" value="1"/>
</dbReference>
<keyword evidence="10" id="KW-1185">Reference proteome</keyword>
<dbReference type="SMART" id="SM00987">
    <property type="entry name" value="UreE_C"/>
    <property type="match status" value="1"/>
</dbReference>
<dbReference type="PANTHER" id="PTHR33693">
    <property type="entry name" value="TYPE-5 URACIL-DNA GLYCOSYLASE"/>
    <property type="match status" value="1"/>
</dbReference>
<dbReference type="InterPro" id="IPR051536">
    <property type="entry name" value="UDG_Type-4/5"/>
</dbReference>
<dbReference type="KEGG" id="samy:DB32_002311"/>
<keyword evidence="4" id="KW-0378">Hydrolase</keyword>
<dbReference type="Gene3D" id="3.40.470.10">
    <property type="entry name" value="Uracil-DNA glycosylase-like domain"/>
    <property type="match status" value="1"/>
</dbReference>
<evidence type="ECO:0000256" key="3">
    <source>
        <dbReference type="ARBA" id="ARBA00022763"/>
    </source>
</evidence>
<dbReference type="AlphaFoldDB" id="A0A0F6W1K4"/>
<evidence type="ECO:0000256" key="2">
    <source>
        <dbReference type="ARBA" id="ARBA00022723"/>
    </source>
</evidence>
<evidence type="ECO:0000256" key="5">
    <source>
        <dbReference type="ARBA" id="ARBA00023004"/>
    </source>
</evidence>
<evidence type="ECO:0000256" key="1">
    <source>
        <dbReference type="ARBA" id="ARBA00022485"/>
    </source>
</evidence>
<dbReference type="GO" id="GO:0097506">
    <property type="term" value="F:deaminated base DNA N-glycosylase activity"/>
    <property type="evidence" value="ECO:0007669"/>
    <property type="project" value="UniProtKB-ARBA"/>
</dbReference>
<evidence type="ECO:0000256" key="4">
    <source>
        <dbReference type="ARBA" id="ARBA00022801"/>
    </source>
</evidence>
<keyword evidence="3" id="KW-0227">DNA damage</keyword>
<feature type="domain" description="Uracil-DNA glycosylase-like" evidence="8">
    <location>
        <begin position="30"/>
        <end position="194"/>
    </location>
</feature>
<sequence length="208" mass="22858">MSARILPQLRVHRDEVIACRRCEGVVGPSVIGPAMTSRIYALGQAPGPHEASKGRPFAHTAGKTLFSWTARIGVDEARYRERVYMAAVARCFPGKGKSGSKGDRLPSADEIERCRPFIAREIALLRPELVIPIGRLAIAEVLGPFEKLEDVVGTTTRARFHDREVDVIPLPHPSGLSAWPKIEPGKTLLARALELLAAHPTWRGTFKE</sequence>
<dbReference type="RefSeq" id="WP_053232430.1">
    <property type="nucleotide sequence ID" value="NZ_CP011125.1"/>
</dbReference>
<evidence type="ECO:0000256" key="6">
    <source>
        <dbReference type="ARBA" id="ARBA00023014"/>
    </source>
</evidence>
<dbReference type="GO" id="GO:0006281">
    <property type="term" value="P:DNA repair"/>
    <property type="evidence" value="ECO:0007669"/>
    <property type="project" value="UniProtKB-KW"/>
</dbReference>
<keyword evidence="1" id="KW-0004">4Fe-4S</keyword>
<dbReference type="EMBL" id="CP011125">
    <property type="protein sequence ID" value="AKF05162.1"/>
    <property type="molecule type" value="Genomic_DNA"/>
</dbReference>
<keyword evidence="2" id="KW-0479">Metal-binding</keyword>
<accession>A0A0F6W1K4</accession>
<dbReference type="STRING" id="927083.DB32_002311"/>
<dbReference type="InterPro" id="IPR005122">
    <property type="entry name" value="Uracil-DNA_glycosylase-like"/>
</dbReference>
<keyword evidence="7" id="KW-0234">DNA repair</keyword>
<evidence type="ECO:0000313" key="9">
    <source>
        <dbReference type="EMBL" id="AKF05162.1"/>
    </source>
</evidence>
<keyword evidence="5" id="KW-0408">Iron</keyword>
<dbReference type="InterPro" id="IPR036895">
    <property type="entry name" value="Uracil-DNA_glycosylase-like_sf"/>
</dbReference>
<reference evidence="9 10" key="1">
    <citation type="submission" date="2015-03" db="EMBL/GenBank/DDBJ databases">
        <title>Genome assembly of Sandaracinus amylolyticus DSM 53668.</title>
        <authorList>
            <person name="Sharma G."/>
            <person name="Subramanian S."/>
        </authorList>
    </citation>
    <scope>NUCLEOTIDE SEQUENCE [LARGE SCALE GENOMIC DNA]</scope>
    <source>
        <strain evidence="9 10">DSM 53668</strain>
    </source>
</reference>
<protein>
    <recommendedName>
        <fullName evidence="8">Uracil-DNA glycosylase-like domain-containing protein</fullName>
    </recommendedName>
</protein>
<dbReference type="Proteomes" id="UP000034883">
    <property type="component" value="Chromosome"/>
</dbReference>
<dbReference type="GO" id="GO:0051539">
    <property type="term" value="F:4 iron, 4 sulfur cluster binding"/>
    <property type="evidence" value="ECO:0007669"/>
    <property type="project" value="UniProtKB-KW"/>
</dbReference>
<name>A0A0F6W1K4_9BACT</name>
<dbReference type="Pfam" id="PF03167">
    <property type="entry name" value="UDG"/>
    <property type="match status" value="1"/>
</dbReference>
<keyword evidence="6" id="KW-0411">Iron-sulfur</keyword>
<dbReference type="SUPFAM" id="SSF52141">
    <property type="entry name" value="Uracil-DNA glycosylase-like"/>
    <property type="match status" value="1"/>
</dbReference>
<organism evidence="9 10">
    <name type="scientific">Sandaracinus amylolyticus</name>
    <dbReference type="NCBI Taxonomy" id="927083"/>
    <lineage>
        <taxon>Bacteria</taxon>
        <taxon>Pseudomonadati</taxon>
        <taxon>Myxococcota</taxon>
        <taxon>Polyangia</taxon>
        <taxon>Polyangiales</taxon>
        <taxon>Sandaracinaceae</taxon>
        <taxon>Sandaracinus</taxon>
    </lineage>
</organism>
<dbReference type="GO" id="GO:0046872">
    <property type="term" value="F:metal ion binding"/>
    <property type="evidence" value="ECO:0007669"/>
    <property type="project" value="UniProtKB-KW"/>
</dbReference>
<dbReference type="PANTHER" id="PTHR33693:SF1">
    <property type="entry name" value="TYPE-4 URACIL-DNA GLYCOSYLASE"/>
    <property type="match status" value="1"/>
</dbReference>
<evidence type="ECO:0000256" key="7">
    <source>
        <dbReference type="ARBA" id="ARBA00023204"/>
    </source>
</evidence>